<evidence type="ECO:0000256" key="4">
    <source>
        <dbReference type="ARBA" id="ARBA00020268"/>
    </source>
</evidence>
<dbReference type="GO" id="GO:0015297">
    <property type="term" value="F:antiporter activity"/>
    <property type="evidence" value="ECO:0007669"/>
    <property type="project" value="UniProtKB-KW"/>
</dbReference>
<dbReference type="RefSeq" id="WP_117543995.1">
    <property type="nucleotide sequence ID" value="NZ_QVLV01000002.1"/>
</dbReference>
<feature type="transmembrane region" description="Helical" evidence="13">
    <location>
        <begin position="370"/>
        <end position="392"/>
    </location>
</feature>
<keyword evidence="6" id="KW-0050">Antiport</keyword>
<keyword evidence="10" id="KW-0406">Ion transport</keyword>
<dbReference type="InterPro" id="IPR002528">
    <property type="entry name" value="MATE_fam"/>
</dbReference>
<feature type="transmembrane region" description="Helical" evidence="13">
    <location>
        <begin position="297"/>
        <end position="319"/>
    </location>
</feature>
<keyword evidence="5" id="KW-0813">Transport</keyword>
<gene>
    <name evidence="14" type="ORF">DXC51_05070</name>
</gene>
<dbReference type="GO" id="GO:0042910">
    <property type="term" value="F:xenobiotic transmembrane transporter activity"/>
    <property type="evidence" value="ECO:0007669"/>
    <property type="project" value="InterPro"/>
</dbReference>
<evidence type="ECO:0000256" key="13">
    <source>
        <dbReference type="SAM" id="Phobius"/>
    </source>
</evidence>
<feature type="transmembrane region" description="Helical" evidence="13">
    <location>
        <begin position="9"/>
        <end position="30"/>
    </location>
</feature>
<evidence type="ECO:0000256" key="10">
    <source>
        <dbReference type="ARBA" id="ARBA00023065"/>
    </source>
</evidence>
<name>A0A3E3IBL2_9FIRM</name>
<dbReference type="InterPro" id="IPR050222">
    <property type="entry name" value="MATE_MdtK"/>
</dbReference>
<feature type="transmembrane region" description="Helical" evidence="13">
    <location>
        <begin position="426"/>
        <end position="447"/>
    </location>
</feature>
<comment type="subcellular location">
    <subcellularLocation>
        <location evidence="2">Cell membrane</location>
        <topology evidence="2">Multi-pass membrane protein</topology>
    </subcellularLocation>
</comment>
<feature type="transmembrane region" description="Helical" evidence="13">
    <location>
        <begin position="399"/>
        <end position="420"/>
    </location>
</feature>
<evidence type="ECO:0000256" key="8">
    <source>
        <dbReference type="ARBA" id="ARBA00022692"/>
    </source>
</evidence>
<evidence type="ECO:0000313" key="15">
    <source>
        <dbReference type="Proteomes" id="UP000260812"/>
    </source>
</evidence>
<dbReference type="GeneID" id="97986271"/>
<keyword evidence="9 13" id="KW-1133">Transmembrane helix</keyword>
<evidence type="ECO:0000256" key="9">
    <source>
        <dbReference type="ARBA" id="ARBA00022989"/>
    </source>
</evidence>
<feature type="transmembrane region" description="Helical" evidence="13">
    <location>
        <begin position="260"/>
        <end position="277"/>
    </location>
</feature>
<dbReference type="Pfam" id="PF01554">
    <property type="entry name" value="MatE"/>
    <property type="match status" value="2"/>
</dbReference>
<evidence type="ECO:0000313" key="14">
    <source>
        <dbReference type="EMBL" id="RGE64423.1"/>
    </source>
</evidence>
<evidence type="ECO:0000256" key="1">
    <source>
        <dbReference type="ARBA" id="ARBA00003408"/>
    </source>
</evidence>
<feature type="transmembrane region" description="Helical" evidence="13">
    <location>
        <begin position="129"/>
        <end position="145"/>
    </location>
</feature>
<feature type="transmembrane region" description="Helical" evidence="13">
    <location>
        <begin position="157"/>
        <end position="179"/>
    </location>
</feature>
<reference evidence="14" key="1">
    <citation type="submission" date="2018-08" db="EMBL/GenBank/DDBJ databases">
        <title>A genome reference for cultivated species of the human gut microbiota.</title>
        <authorList>
            <person name="Zou Y."/>
            <person name="Xue W."/>
            <person name="Luo G."/>
        </authorList>
    </citation>
    <scope>NUCLEOTIDE SEQUENCE [LARGE SCALE GENOMIC DNA]</scope>
    <source>
        <strain evidence="14">TF05-5AC</strain>
    </source>
</reference>
<dbReference type="AlphaFoldDB" id="A0A3E3IBL2"/>
<comment type="function">
    <text evidence="1">Multidrug efflux pump.</text>
</comment>
<comment type="caution">
    <text evidence="14">The sequence shown here is derived from an EMBL/GenBank/DDBJ whole genome shotgun (WGS) entry which is preliminary data.</text>
</comment>
<dbReference type="Proteomes" id="UP000260812">
    <property type="component" value="Unassembled WGS sequence"/>
</dbReference>
<evidence type="ECO:0000256" key="11">
    <source>
        <dbReference type="ARBA" id="ARBA00023136"/>
    </source>
</evidence>
<dbReference type="PANTHER" id="PTHR43298">
    <property type="entry name" value="MULTIDRUG RESISTANCE PROTEIN NORM-RELATED"/>
    <property type="match status" value="1"/>
</dbReference>
<evidence type="ECO:0000256" key="6">
    <source>
        <dbReference type="ARBA" id="ARBA00022449"/>
    </source>
</evidence>
<keyword evidence="15" id="KW-1185">Reference proteome</keyword>
<accession>A0A3E3IBL2</accession>
<keyword evidence="7" id="KW-1003">Cell membrane</keyword>
<protein>
    <recommendedName>
        <fullName evidence="4">Probable multidrug resistance protein NorM</fullName>
    </recommendedName>
    <alternativeName>
        <fullName evidence="12">Multidrug-efflux transporter</fullName>
    </alternativeName>
</protein>
<feature type="transmembrane region" description="Helical" evidence="13">
    <location>
        <begin position="91"/>
        <end position="109"/>
    </location>
</feature>
<organism evidence="14 15">
    <name type="scientific">Eisenbergiella massiliensis</name>
    <dbReference type="NCBI Taxonomy" id="1720294"/>
    <lineage>
        <taxon>Bacteria</taxon>
        <taxon>Bacillati</taxon>
        <taxon>Bacillota</taxon>
        <taxon>Clostridia</taxon>
        <taxon>Lachnospirales</taxon>
        <taxon>Lachnospiraceae</taxon>
        <taxon>Eisenbergiella</taxon>
    </lineage>
</organism>
<dbReference type="GO" id="GO:0006811">
    <property type="term" value="P:monoatomic ion transport"/>
    <property type="evidence" value="ECO:0007669"/>
    <property type="project" value="UniProtKB-KW"/>
</dbReference>
<evidence type="ECO:0000256" key="5">
    <source>
        <dbReference type="ARBA" id="ARBA00022448"/>
    </source>
</evidence>
<feature type="transmembrane region" description="Helical" evidence="13">
    <location>
        <begin position="191"/>
        <end position="212"/>
    </location>
</feature>
<feature type="transmembrane region" description="Helical" evidence="13">
    <location>
        <begin position="50"/>
        <end position="71"/>
    </location>
</feature>
<dbReference type="GO" id="GO:0005886">
    <property type="term" value="C:plasma membrane"/>
    <property type="evidence" value="ECO:0007669"/>
    <property type="project" value="UniProtKB-SubCell"/>
</dbReference>
<dbReference type="NCBIfam" id="TIGR00797">
    <property type="entry name" value="matE"/>
    <property type="match status" value="1"/>
</dbReference>
<evidence type="ECO:0000256" key="12">
    <source>
        <dbReference type="ARBA" id="ARBA00031636"/>
    </source>
</evidence>
<keyword evidence="8 13" id="KW-0812">Transmembrane</keyword>
<dbReference type="PANTHER" id="PTHR43298:SF2">
    <property type="entry name" value="FMN_FAD EXPORTER YEEO-RELATED"/>
    <property type="match status" value="1"/>
</dbReference>
<dbReference type="PIRSF" id="PIRSF006603">
    <property type="entry name" value="DinF"/>
    <property type="match status" value="1"/>
</dbReference>
<evidence type="ECO:0000256" key="3">
    <source>
        <dbReference type="ARBA" id="ARBA00010199"/>
    </source>
</evidence>
<proteinExistence type="inferred from homology"/>
<dbReference type="InterPro" id="IPR048279">
    <property type="entry name" value="MdtK-like"/>
</dbReference>
<sequence length="467" mass="51281">MKQTPIWKLLLKLCPPVMLALLIQSVYNIVDSYFVAQYSFDGLTALSLIFPLQLLMTAIATGTGTGINILVSRMDGRGEKEAQNDTIRSGFCLGIFNFLLFAAAGILFLESYCRFSSGQPSVRLYATQYARIIFLFSLGMFLEANCTKVLQAKGNMLLPMGAQIVGALINVVLDPLLIFGKLGLPAMGIQGAAAATVIGQWTAMLIVLFPVLRMCSGEKSAGIPGELTAAPGVPAHRVKGSLRPDPYVCLAIYREGMPSIIMQSLYTLYIIGLNLILKQFTEDAVTVLGIYYKLQTFFFIPLLGLQQVILPIISFNFGAKNYDRARQTLRCSILFSLTVMILGCAVFMAVPGQLLSIFSTKKEILDIGSTALRIISVSFLPAAFVIMFTVYFQGINRGISSISITLLRQVALLVPLAWLFHYKGLAFVWLTFPVTEFIALFFSLWLYRRKAPAPAAQKNAAPKVLPL</sequence>
<keyword evidence="11 13" id="KW-0472">Membrane</keyword>
<comment type="similarity">
    <text evidence="3">Belongs to the multi antimicrobial extrusion (MATE) (TC 2.A.66.1) family.</text>
</comment>
<evidence type="ECO:0000256" key="7">
    <source>
        <dbReference type="ARBA" id="ARBA00022475"/>
    </source>
</evidence>
<evidence type="ECO:0000256" key="2">
    <source>
        <dbReference type="ARBA" id="ARBA00004651"/>
    </source>
</evidence>
<dbReference type="EMBL" id="QVLV01000002">
    <property type="protein sequence ID" value="RGE64423.1"/>
    <property type="molecule type" value="Genomic_DNA"/>
</dbReference>
<feature type="transmembrane region" description="Helical" evidence="13">
    <location>
        <begin position="331"/>
        <end position="350"/>
    </location>
</feature>